<dbReference type="GO" id="GO:0005737">
    <property type="term" value="C:cytoplasm"/>
    <property type="evidence" value="ECO:0007669"/>
    <property type="project" value="TreeGrafter"/>
</dbReference>
<dbReference type="SUPFAM" id="SSF55961">
    <property type="entry name" value="Bet v1-like"/>
    <property type="match status" value="1"/>
</dbReference>
<gene>
    <name evidence="2" type="primary">jg10916</name>
    <name evidence="2" type="ORF">PAEG_LOCUS24411</name>
</gene>
<feature type="domain" description="Phosphatidylinositol transfer protein N-terminal" evidence="1">
    <location>
        <begin position="1"/>
        <end position="51"/>
    </location>
</feature>
<dbReference type="GO" id="GO:0008525">
    <property type="term" value="F:phosphatidylcholine transporter activity"/>
    <property type="evidence" value="ECO:0007669"/>
    <property type="project" value="TreeGrafter"/>
</dbReference>
<dbReference type="InterPro" id="IPR023393">
    <property type="entry name" value="START-like_dom_sf"/>
</dbReference>
<name>A0A8S4SF39_9NEOP</name>
<dbReference type="Gene3D" id="3.30.530.20">
    <property type="match status" value="1"/>
</dbReference>
<dbReference type="GO" id="GO:0035091">
    <property type="term" value="F:phosphatidylinositol binding"/>
    <property type="evidence" value="ECO:0007669"/>
    <property type="project" value="TreeGrafter"/>
</dbReference>
<keyword evidence="3" id="KW-1185">Reference proteome</keyword>
<dbReference type="PANTHER" id="PTHR10658:SF11">
    <property type="entry name" value="VIBRATOR, ISOFORM B"/>
    <property type="match status" value="1"/>
</dbReference>
<accession>A0A8S4SF39</accession>
<dbReference type="Proteomes" id="UP000838756">
    <property type="component" value="Unassembled WGS sequence"/>
</dbReference>
<dbReference type="InterPro" id="IPR001666">
    <property type="entry name" value="PI_transfer"/>
</dbReference>
<sequence>MLIKEYRVTLPLTVEEYQVGQLYCVAEVSKNETGGGEGIEVIKNEPFKDYPLLGGGHLGDKLLIQDGCHQTVDTIFLSLVLYFDTIIAGVVNKYVFRHFGAAASG</sequence>
<evidence type="ECO:0000313" key="3">
    <source>
        <dbReference type="Proteomes" id="UP000838756"/>
    </source>
</evidence>
<dbReference type="GO" id="GO:0008526">
    <property type="term" value="F:phosphatidylinositol transfer activity"/>
    <property type="evidence" value="ECO:0007669"/>
    <property type="project" value="TreeGrafter"/>
</dbReference>
<comment type="caution">
    <text evidence="2">The sequence shown here is derived from an EMBL/GenBank/DDBJ whole genome shotgun (WGS) entry which is preliminary data.</text>
</comment>
<dbReference type="OrthoDB" id="18453at2759"/>
<dbReference type="Pfam" id="PF02121">
    <property type="entry name" value="IP_trans"/>
    <property type="match status" value="1"/>
</dbReference>
<dbReference type="AlphaFoldDB" id="A0A8S4SF39"/>
<protein>
    <submittedName>
        <fullName evidence="2">Jg10916 protein</fullName>
    </submittedName>
</protein>
<evidence type="ECO:0000313" key="2">
    <source>
        <dbReference type="EMBL" id="CAH2263611.1"/>
    </source>
</evidence>
<dbReference type="PANTHER" id="PTHR10658">
    <property type="entry name" value="PHOSPHATIDYLINOSITOL TRANSFER PROTEIN"/>
    <property type="match status" value="1"/>
</dbReference>
<reference evidence="2" key="1">
    <citation type="submission" date="2022-03" db="EMBL/GenBank/DDBJ databases">
        <authorList>
            <person name="Lindestad O."/>
        </authorList>
    </citation>
    <scope>NUCLEOTIDE SEQUENCE</scope>
</reference>
<dbReference type="GO" id="GO:0031210">
    <property type="term" value="F:phosphatidylcholine binding"/>
    <property type="evidence" value="ECO:0007669"/>
    <property type="project" value="TreeGrafter"/>
</dbReference>
<organism evidence="2 3">
    <name type="scientific">Pararge aegeria aegeria</name>
    <dbReference type="NCBI Taxonomy" id="348720"/>
    <lineage>
        <taxon>Eukaryota</taxon>
        <taxon>Metazoa</taxon>
        <taxon>Ecdysozoa</taxon>
        <taxon>Arthropoda</taxon>
        <taxon>Hexapoda</taxon>
        <taxon>Insecta</taxon>
        <taxon>Pterygota</taxon>
        <taxon>Neoptera</taxon>
        <taxon>Endopterygota</taxon>
        <taxon>Lepidoptera</taxon>
        <taxon>Glossata</taxon>
        <taxon>Ditrysia</taxon>
        <taxon>Papilionoidea</taxon>
        <taxon>Nymphalidae</taxon>
        <taxon>Satyrinae</taxon>
        <taxon>Satyrini</taxon>
        <taxon>Parargina</taxon>
        <taxon>Pararge</taxon>
    </lineage>
</organism>
<dbReference type="InterPro" id="IPR055261">
    <property type="entry name" value="PI_transfer_N"/>
</dbReference>
<proteinExistence type="predicted"/>
<dbReference type="EMBL" id="CAKXAJ010026233">
    <property type="protein sequence ID" value="CAH2263611.1"/>
    <property type="molecule type" value="Genomic_DNA"/>
</dbReference>
<evidence type="ECO:0000259" key="1">
    <source>
        <dbReference type="Pfam" id="PF02121"/>
    </source>
</evidence>